<proteinExistence type="predicted"/>
<organism evidence="2 3">
    <name type="scientific">Neurospora intermedia</name>
    <dbReference type="NCBI Taxonomy" id="5142"/>
    <lineage>
        <taxon>Eukaryota</taxon>
        <taxon>Fungi</taxon>
        <taxon>Dikarya</taxon>
        <taxon>Ascomycota</taxon>
        <taxon>Pezizomycotina</taxon>
        <taxon>Sordariomycetes</taxon>
        <taxon>Sordariomycetidae</taxon>
        <taxon>Sordariales</taxon>
        <taxon>Sordariaceae</taxon>
        <taxon>Neurospora</taxon>
    </lineage>
</organism>
<dbReference type="EMBL" id="JAVLET010000004">
    <property type="protein sequence ID" value="KAL0470486.1"/>
    <property type="molecule type" value="Genomic_DNA"/>
</dbReference>
<comment type="caution">
    <text evidence="2">The sequence shown here is derived from an EMBL/GenBank/DDBJ whole genome shotgun (WGS) entry which is preliminary data.</text>
</comment>
<evidence type="ECO:0000313" key="2">
    <source>
        <dbReference type="EMBL" id="KAL0470486.1"/>
    </source>
</evidence>
<accession>A0ABR3DCU2</accession>
<name>A0ABR3DCU2_NEUIN</name>
<protein>
    <submittedName>
        <fullName evidence="2">Uncharacterized protein</fullName>
    </submittedName>
</protein>
<evidence type="ECO:0000256" key="1">
    <source>
        <dbReference type="SAM" id="MobiDB-lite"/>
    </source>
</evidence>
<gene>
    <name evidence="2" type="ORF">QR685DRAFT_571599</name>
</gene>
<reference evidence="2 3" key="1">
    <citation type="submission" date="2023-09" db="EMBL/GenBank/DDBJ databases">
        <title>Multi-omics analysis of a traditional fermented food reveals byproduct-associated fungal strains for waste-to-food upcycling.</title>
        <authorList>
            <consortium name="Lawrence Berkeley National Laboratory"/>
            <person name="Rekdal V.M."/>
            <person name="Villalobos-Escobedo J.M."/>
            <person name="Rodriguez-Valeron N."/>
            <person name="Garcia M.O."/>
            <person name="Vasquez D.P."/>
            <person name="Damayanti I."/>
            <person name="Sorensen P.M."/>
            <person name="Baidoo E.E."/>
            <person name="De Carvalho A.C."/>
            <person name="Riley R."/>
            <person name="Lipzen A."/>
            <person name="He G."/>
            <person name="Yan M."/>
            <person name="Haridas S."/>
            <person name="Daum C."/>
            <person name="Yoshinaga Y."/>
            <person name="Ng V."/>
            <person name="Grigoriev I.V."/>
            <person name="Munk R."/>
            <person name="Nuraida L."/>
            <person name="Wijaya C.H."/>
            <person name="Morales P.-C."/>
            <person name="Keasling J.D."/>
        </authorList>
    </citation>
    <scope>NUCLEOTIDE SEQUENCE [LARGE SCALE GENOMIC DNA]</scope>
    <source>
        <strain evidence="2 3">FGSC 2613</strain>
    </source>
</reference>
<feature type="region of interest" description="Disordered" evidence="1">
    <location>
        <begin position="1"/>
        <end position="20"/>
    </location>
</feature>
<keyword evidence="3" id="KW-1185">Reference proteome</keyword>
<dbReference type="Proteomes" id="UP001451303">
    <property type="component" value="Unassembled WGS sequence"/>
</dbReference>
<sequence>MLARGSPPRSKRQRSRLEGGGRLIATSATTTLLRRPCYEGIGWNITYPVTGGLYDESKFRFQVDFRSLAEKTTSPSAYQPRGHFIQQSLDVHHEHSLPLNYLALPSTGPCHLPRAKYGSSFPCDDFRDRIPSRHKSHTWCSGPMLERTDTQFWNHCPSRDDEALPPHAPPPTV</sequence>
<evidence type="ECO:0000313" key="3">
    <source>
        <dbReference type="Proteomes" id="UP001451303"/>
    </source>
</evidence>